<dbReference type="AlphaFoldDB" id="A0A4Z0HYS4"/>
<dbReference type="InterPro" id="IPR036271">
    <property type="entry name" value="Tet_transcr_reg_TetR-rel_C_sf"/>
</dbReference>
<dbReference type="SUPFAM" id="SSF48498">
    <property type="entry name" value="Tetracyclin repressor-like, C-terminal domain"/>
    <property type="match status" value="1"/>
</dbReference>
<evidence type="ECO:0000256" key="4">
    <source>
        <dbReference type="ARBA" id="ARBA00023163"/>
    </source>
</evidence>
<dbReference type="PANTHER" id="PTHR30055">
    <property type="entry name" value="HTH-TYPE TRANSCRIPTIONAL REGULATOR RUTR"/>
    <property type="match status" value="1"/>
</dbReference>
<evidence type="ECO:0000256" key="2">
    <source>
        <dbReference type="ARBA" id="ARBA00023015"/>
    </source>
</evidence>
<reference evidence="5 6" key="1">
    <citation type="submission" date="2018-12" db="EMBL/GenBank/DDBJ databases">
        <title>Draft genome sequences of Mycolicibacterium peregrinum isolated from a pig with lymphadenitis and from soil on the same Japanese pig farm.</title>
        <authorList>
            <person name="Komatsu T."/>
            <person name="Ohya K."/>
            <person name="Sawai K."/>
            <person name="Odoi J.O."/>
            <person name="Otsu K."/>
            <person name="Ota A."/>
            <person name="Ito T."/>
            <person name="Kawai M."/>
            <person name="Maruyama F."/>
        </authorList>
    </citation>
    <scope>NUCLEOTIDE SEQUENCE [LARGE SCALE GENOMIC DNA]</scope>
    <source>
        <strain evidence="5 6">138</strain>
    </source>
</reference>
<dbReference type="InterPro" id="IPR009057">
    <property type="entry name" value="Homeodomain-like_sf"/>
</dbReference>
<dbReference type="GO" id="GO:0000976">
    <property type="term" value="F:transcription cis-regulatory region binding"/>
    <property type="evidence" value="ECO:0007669"/>
    <property type="project" value="TreeGrafter"/>
</dbReference>
<dbReference type="Pfam" id="PF02909">
    <property type="entry name" value="TetR_C_1"/>
    <property type="match status" value="1"/>
</dbReference>
<dbReference type="PROSITE" id="PS50977">
    <property type="entry name" value="HTH_TETR_2"/>
    <property type="match status" value="1"/>
</dbReference>
<keyword evidence="2" id="KW-0805">Transcription regulation</keyword>
<name>A0A4Z0HYS4_MYCPR</name>
<keyword evidence="1" id="KW-0678">Repressor</keyword>
<evidence type="ECO:0000256" key="1">
    <source>
        <dbReference type="ARBA" id="ARBA00022491"/>
    </source>
</evidence>
<dbReference type="Proteomes" id="UP000297792">
    <property type="component" value="Unassembled WGS sequence"/>
</dbReference>
<dbReference type="InterPro" id="IPR001647">
    <property type="entry name" value="HTH_TetR"/>
</dbReference>
<evidence type="ECO:0000313" key="5">
    <source>
        <dbReference type="EMBL" id="TGB47738.1"/>
    </source>
</evidence>
<dbReference type="Gene3D" id="1.10.357.10">
    <property type="entry name" value="Tetracycline Repressor, domain 2"/>
    <property type="match status" value="1"/>
</dbReference>
<keyword evidence="4" id="KW-0804">Transcription</keyword>
<proteinExistence type="predicted"/>
<dbReference type="InterPro" id="IPR003012">
    <property type="entry name" value="Tet_transcr_reg_TetR"/>
</dbReference>
<gene>
    <name evidence="5" type="ORF">EJD98_02170</name>
</gene>
<dbReference type="InterPro" id="IPR050109">
    <property type="entry name" value="HTH-type_TetR-like_transc_reg"/>
</dbReference>
<accession>A0A4Z0HYS4</accession>
<dbReference type="PANTHER" id="PTHR30055:SF151">
    <property type="entry name" value="TRANSCRIPTIONAL REGULATORY PROTEIN"/>
    <property type="match status" value="1"/>
</dbReference>
<evidence type="ECO:0000256" key="3">
    <source>
        <dbReference type="ARBA" id="ARBA00023125"/>
    </source>
</evidence>
<keyword evidence="3" id="KW-0238">DNA-binding</keyword>
<dbReference type="GO" id="GO:0046677">
    <property type="term" value="P:response to antibiotic"/>
    <property type="evidence" value="ECO:0007669"/>
    <property type="project" value="InterPro"/>
</dbReference>
<protein>
    <submittedName>
        <fullName evidence="5">TetR/AcrR family transcriptional regulator</fullName>
    </submittedName>
</protein>
<sequence length="201" mass="21605">MRRAGLSREVVVRAAVQIADADGIDALSMRRLSQRLGVTPMAIYRYLPDKSGLVDVVIDESLRVVPLADPSGPLMDELSHCLNGLYELLRDHPGLARAVGDNPMEGPVAAQIADRVLELLQRNGMDDGSASDLLVAAFSLTLGCALYRSSRAARTQLSKVGEEAPAVHRVRDRLAMAGVQDAMFRGALERLVAGYLGKPTS</sequence>
<dbReference type="EMBL" id="RWKA01000001">
    <property type="protein sequence ID" value="TGB47738.1"/>
    <property type="molecule type" value="Genomic_DNA"/>
</dbReference>
<dbReference type="GO" id="GO:0003700">
    <property type="term" value="F:DNA-binding transcription factor activity"/>
    <property type="evidence" value="ECO:0007669"/>
    <property type="project" value="TreeGrafter"/>
</dbReference>
<dbReference type="InterPro" id="IPR004111">
    <property type="entry name" value="Repressor_TetR_C"/>
</dbReference>
<comment type="caution">
    <text evidence="5">The sequence shown here is derived from an EMBL/GenBank/DDBJ whole genome shotgun (WGS) entry which is preliminary data.</text>
</comment>
<dbReference type="RefSeq" id="WP_036446610.1">
    <property type="nucleotide sequence ID" value="NZ_RWJZ01000001.1"/>
</dbReference>
<dbReference type="GO" id="GO:0045892">
    <property type="term" value="P:negative regulation of DNA-templated transcription"/>
    <property type="evidence" value="ECO:0007669"/>
    <property type="project" value="InterPro"/>
</dbReference>
<dbReference type="SUPFAM" id="SSF46689">
    <property type="entry name" value="Homeodomain-like"/>
    <property type="match status" value="1"/>
</dbReference>
<dbReference type="Pfam" id="PF00440">
    <property type="entry name" value="TetR_N"/>
    <property type="match status" value="1"/>
</dbReference>
<organism evidence="5 6">
    <name type="scientific">Mycolicibacterium peregrinum</name>
    <name type="common">Mycobacterium peregrinum</name>
    <dbReference type="NCBI Taxonomy" id="43304"/>
    <lineage>
        <taxon>Bacteria</taxon>
        <taxon>Bacillati</taxon>
        <taxon>Actinomycetota</taxon>
        <taxon>Actinomycetes</taxon>
        <taxon>Mycobacteriales</taxon>
        <taxon>Mycobacteriaceae</taxon>
        <taxon>Mycolicibacterium</taxon>
    </lineage>
</organism>
<dbReference type="PRINTS" id="PR00400">
    <property type="entry name" value="TETREPRESSOR"/>
</dbReference>
<keyword evidence="6" id="KW-1185">Reference proteome</keyword>
<evidence type="ECO:0000313" key="6">
    <source>
        <dbReference type="Proteomes" id="UP000297792"/>
    </source>
</evidence>